<dbReference type="OrthoDB" id="7620221at2"/>
<proteinExistence type="predicted"/>
<gene>
    <name evidence="3" type="ORF">HY36_15010</name>
</gene>
<dbReference type="PATRIC" id="fig|1280948.3.peg.1235"/>
<keyword evidence="2" id="KW-0812">Transmembrane</keyword>
<keyword evidence="2" id="KW-0472">Membrane</keyword>
<evidence type="ECO:0000256" key="1">
    <source>
        <dbReference type="SAM" id="MobiDB-lite"/>
    </source>
</evidence>
<accession>A0A059E618</accession>
<dbReference type="AlphaFoldDB" id="A0A059E618"/>
<comment type="caution">
    <text evidence="3">The sequence shown here is derived from an EMBL/GenBank/DDBJ whole genome shotgun (WGS) entry which is preliminary data.</text>
</comment>
<dbReference type="GeneID" id="92500273"/>
<keyword evidence="4" id="KW-1185">Reference proteome</keyword>
<protein>
    <recommendedName>
        <fullName evidence="5">Periplasmic heavy metal sensor</fullName>
    </recommendedName>
</protein>
<keyword evidence="2" id="KW-1133">Transmembrane helix</keyword>
<sequence length="162" mass="18462">MSDTSAPKPRRISFWLTVSLLFNLLLLGLIAGMLVRQMPDRDRGRDRPSVERDISSDTRRAMFGLMRESYRESRPEREVRNAAREELAKALKTEPFNAEQVRKAFAALRSSEQDVHAATHEAMIGRLEALPSDQRAAMADLLARGPDRRSRDRRDPPPPPQD</sequence>
<dbReference type="Proteomes" id="UP000024547">
    <property type="component" value="Unassembled WGS sequence"/>
</dbReference>
<feature type="compositionally biased region" description="Basic and acidic residues" evidence="1">
    <location>
        <begin position="145"/>
        <end position="156"/>
    </location>
</feature>
<dbReference type="EMBL" id="AWFH01000007">
    <property type="protein sequence ID" value="KCZ63040.1"/>
    <property type="molecule type" value="Genomic_DNA"/>
</dbReference>
<dbReference type="Pfam" id="PF13801">
    <property type="entry name" value="Metal_resist"/>
    <property type="match status" value="1"/>
</dbReference>
<feature type="transmembrane region" description="Helical" evidence="2">
    <location>
        <begin position="12"/>
        <end position="35"/>
    </location>
</feature>
<evidence type="ECO:0008006" key="5">
    <source>
        <dbReference type="Google" id="ProtNLM"/>
    </source>
</evidence>
<dbReference type="STRING" id="1280948.HY36_15010"/>
<evidence type="ECO:0000313" key="3">
    <source>
        <dbReference type="EMBL" id="KCZ63040.1"/>
    </source>
</evidence>
<organism evidence="3 4">
    <name type="scientific">Hyphomonas atlantica</name>
    <dbReference type="NCBI Taxonomy" id="1280948"/>
    <lineage>
        <taxon>Bacteria</taxon>
        <taxon>Pseudomonadati</taxon>
        <taxon>Pseudomonadota</taxon>
        <taxon>Alphaproteobacteria</taxon>
        <taxon>Hyphomonadales</taxon>
        <taxon>Hyphomonadaceae</taxon>
        <taxon>Hyphomonas</taxon>
    </lineage>
</organism>
<evidence type="ECO:0000313" key="4">
    <source>
        <dbReference type="Proteomes" id="UP000024547"/>
    </source>
</evidence>
<dbReference type="InterPro" id="IPR025961">
    <property type="entry name" value="Metal_resist"/>
</dbReference>
<dbReference type="RefSeq" id="WP_035549879.1">
    <property type="nucleotide sequence ID" value="NZ_AWFH01000007.1"/>
</dbReference>
<name>A0A059E618_9PROT</name>
<feature type="region of interest" description="Disordered" evidence="1">
    <location>
        <begin position="137"/>
        <end position="162"/>
    </location>
</feature>
<reference evidence="3 4" key="1">
    <citation type="journal article" date="2014" name="Antonie Van Leeuwenhoek">
        <title>Hyphomonas beringensis sp. nov. and Hyphomonas chukchiensis sp. nov., isolated from surface seawater of the Bering Sea and Chukchi Sea.</title>
        <authorList>
            <person name="Li C."/>
            <person name="Lai Q."/>
            <person name="Li G."/>
            <person name="Dong C."/>
            <person name="Wang J."/>
            <person name="Liao Y."/>
            <person name="Shao Z."/>
        </authorList>
    </citation>
    <scope>NUCLEOTIDE SEQUENCE [LARGE SCALE GENOMIC DNA]</scope>
    <source>
        <strain evidence="3 4">22II1-22F38</strain>
    </source>
</reference>
<evidence type="ECO:0000256" key="2">
    <source>
        <dbReference type="SAM" id="Phobius"/>
    </source>
</evidence>